<feature type="transmembrane region" description="Helical" evidence="1">
    <location>
        <begin position="156"/>
        <end position="174"/>
    </location>
</feature>
<sequence length="183" mass="21129">MKIKIIFLTLSFLLLVYMVLPGPSSINDFPQLPDSLKSTLEGDTIQVPNVAGYFSNNYRGFTTLFFRQEYKENTLFPFGPLRLNYPPEFAFTAIKDQTHSTYLEEFYYPLRDSLFVNGLEPFYEDGTPRYAGAMQFDHQGILNDTKVTLRYYPSSILTRIIVWLGITASVIFLWKLGKKVLYG</sequence>
<accession>A0A0G0M0L7</accession>
<keyword evidence="1" id="KW-1133">Transmembrane helix</keyword>
<keyword evidence="1" id="KW-0472">Membrane</keyword>
<dbReference type="AlphaFoldDB" id="A0A0G0M0L7"/>
<proteinExistence type="predicted"/>
<gene>
    <name evidence="2" type="ORF">US86_C0001G0106</name>
</gene>
<dbReference type="Proteomes" id="UP000034235">
    <property type="component" value="Unassembled WGS sequence"/>
</dbReference>
<keyword evidence="1" id="KW-0812">Transmembrane</keyword>
<name>A0A0G0M0L7_9BACT</name>
<dbReference type="EMBL" id="LBUP01000001">
    <property type="protein sequence ID" value="KKQ67179.1"/>
    <property type="molecule type" value="Genomic_DNA"/>
</dbReference>
<evidence type="ECO:0000256" key="1">
    <source>
        <dbReference type="SAM" id="Phobius"/>
    </source>
</evidence>
<organism evidence="2 3">
    <name type="scientific">Candidatus Daviesbacteria bacterium GW2011_GWA2_38_24</name>
    <dbReference type="NCBI Taxonomy" id="1618422"/>
    <lineage>
        <taxon>Bacteria</taxon>
        <taxon>Candidatus Daviesiibacteriota</taxon>
    </lineage>
</organism>
<reference evidence="2 3" key="1">
    <citation type="journal article" date="2015" name="Nature">
        <title>rRNA introns, odd ribosomes, and small enigmatic genomes across a large radiation of phyla.</title>
        <authorList>
            <person name="Brown C.T."/>
            <person name="Hug L.A."/>
            <person name="Thomas B.C."/>
            <person name="Sharon I."/>
            <person name="Castelle C.J."/>
            <person name="Singh A."/>
            <person name="Wilkins M.J."/>
            <person name="Williams K.H."/>
            <person name="Banfield J.F."/>
        </authorList>
    </citation>
    <scope>NUCLEOTIDE SEQUENCE [LARGE SCALE GENOMIC DNA]</scope>
</reference>
<evidence type="ECO:0000313" key="3">
    <source>
        <dbReference type="Proteomes" id="UP000034235"/>
    </source>
</evidence>
<comment type="caution">
    <text evidence="2">The sequence shown here is derived from an EMBL/GenBank/DDBJ whole genome shotgun (WGS) entry which is preliminary data.</text>
</comment>
<protein>
    <submittedName>
        <fullName evidence="2">Uncharacterized protein</fullName>
    </submittedName>
</protein>
<evidence type="ECO:0000313" key="2">
    <source>
        <dbReference type="EMBL" id="KKQ67179.1"/>
    </source>
</evidence>